<dbReference type="PROSITE" id="PS50012">
    <property type="entry name" value="RCC1_3"/>
    <property type="match status" value="2"/>
</dbReference>
<sequence>MRTSRRTKTVSAALTLSFYFLCLTAEAMATENRKASVSNGTLYMVQEDGSVLRYGPGSIFLRDKGPFSDDTSQVLGLDNIVGISVGQDHALALDSDGCIWAWGSNKYNQLGFQGEIRVMTPRKFESLCGVEDFDSSCYASIVLFGGNNTVKIWGADIKDEFQGRRYKFEEKLKSVVSSDVSYVITEAGRVYAWGDTGSMPGMLGKEEKLSWEPKKLEIPCRVKQIDIGLDVMFVCESGDVYMLGSNRAGTLGNGNTKPVEQIAKHPILSGVEKIMGSGIRIAKTYDGKYLGWGDQLLGPIEWTNSGYVLDPMELQPPEGVIDFYSQESSIFFINKDASVLRLVPEEHWLFPVKYSLEDYSFKKYQSKGINKE</sequence>
<organism evidence="3 4">
    <name type="scientific">Marinobacter persicus</name>
    <dbReference type="NCBI Taxonomy" id="930118"/>
    <lineage>
        <taxon>Bacteria</taxon>
        <taxon>Pseudomonadati</taxon>
        <taxon>Pseudomonadota</taxon>
        <taxon>Gammaproteobacteria</taxon>
        <taxon>Pseudomonadales</taxon>
        <taxon>Marinobacteraceae</taxon>
        <taxon>Marinobacter</taxon>
    </lineage>
</organism>
<dbReference type="PANTHER" id="PTHR45982:SF1">
    <property type="entry name" value="REGULATOR OF CHROMOSOME CONDENSATION"/>
    <property type="match status" value="1"/>
</dbReference>
<reference evidence="2 5" key="1">
    <citation type="submission" date="2018-02" db="EMBL/GenBank/DDBJ databases">
        <title>Deep subsurface shale carbon reservoir microbial communities from Ohio and West Virginia, USA.</title>
        <authorList>
            <person name="Wrighton K."/>
        </authorList>
    </citation>
    <scope>NUCLEOTIDE SEQUENCE [LARGE SCALE GENOMIC DNA]</scope>
    <source>
        <strain evidence="2 5">UTICA-S1B6</strain>
    </source>
</reference>
<feature type="signal peptide" evidence="1">
    <location>
        <begin position="1"/>
        <end position="29"/>
    </location>
</feature>
<dbReference type="SUPFAM" id="SSF50985">
    <property type="entry name" value="RCC1/BLIP-II"/>
    <property type="match status" value="1"/>
</dbReference>
<dbReference type="EMBL" id="PTIU01000048">
    <property type="protein sequence ID" value="PPK51302.1"/>
    <property type="molecule type" value="Genomic_DNA"/>
</dbReference>
<dbReference type="Pfam" id="PF13540">
    <property type="entry name" value="RCC1_2"/>
    <property type="match status" value="1"/>
</dbReference>
<keyword evidence="1" id="KW-0732">Signal</keyword>
<dbReference type="AlphaFoldDB" id="A0A2S6G263"/>
<dbReference type="RefSeq" id="WP_146082731.1">
    <property type="nucleotide sequence ID" value="NZ_PTIT01000047.1"/>
</dbReference>
<keyword evidence="5" id="KW-1185">Reference proteome</keyword>
<dbReference type="OrthoDB" id="9790784at2"/>
<dbReference type="GO" id="GO:0005085">
    <property type="term" value="F:guanyl-nucleotide exchange factor activity"/>
    <property type="evidence" value="ECO:0007669"/>
    <property type="project" value="TreeGrafter"/>
</dbReference>
<evidence type="ECO:0000313" key="4">
    <source>
        <dbReference type="Proteomes" id="UP000239446"/>
    </source>
</evidence>
<proteinExistence type="predicted"/>
<reference evidence="3 4" key="2">
    <citation type="submission" date="2018-02" db="EMBL/GenBank/DDBJ databases">
        <title>Subsurface microbial communities from deep shales in Ohio and West Virginia, USA.</title>
        <authorList>
            <person name="Wrighton K."/>
        </authorList>
    </citation>
    <scope>NUCLEOTIDE SEQUENCE [LARGE SCALE GENOMIC DNA]</scope>
    <source>
        <strain evidence="3 4">UTICA-S1B9</strain>
    </source>
</reference>
<dbReference type="Proteomes" id="UP000239446">
    <property type="component" value="Unassembled WGS sequence"/>
</dbReference>
<accession>A0A2S6G263</accession>
<dbReference type="InterPro" id="IPR000408">
    <property type="entry name" value="Reg_chr_condens"/>
</dbReference>
<dbReference type="InterPro" id="IPR009091">
    <property type="entry name" value="RCC1/BLIP-II"/>
</dbReference>
<name>A0A2S6G263_9GAMM</name>
<dbReference type="InterPro" id="IPR051553">
    <property type="entry name" value="Ran_GTPase-activating"/>
</dbReference>
<dbReference type="Proteomes" id="UP000239648">
    <property type="component" value="Unassembled WGS sequence"/>
</dbReference>
<comment type="caution">
    <text evidence="3">The sequence shown here is derived from an EMBL/GenBank/DDBJ whole genome shotgun (WGS) entry which is preliminary data.</text>
</comment>
<protein>
    <submittedName>
        <fullName evidence="3">Regulator of Chromosome Condensation (RCC1) repeat protein</fullName>
    </submittedName>
</protein>
<dbReference type="GO" id="GO:0005737">
    <property type="term" value="C:cytoplasm"/>
    <property type="evidence" value="ECO:0007669"/>
    <property type="project" value="TreeGrafter"/>
</dbReference>
<gene>
    <name evidence="3" type="ORF">B0H24_104813</name>
    <name evidence="2" type="ORF">BY455_14713</name>
</gene>
<evidence type="ECO:0000313" key="2">
    <source>
        <dbReference type="EMBL" id="PPK49866.1"/>
    </source>
</evidence>
<dbReference type="EMBL" id="PTIT01000047">
    <property type="protein sequence ID" value="PPK49866.1"/>
    <property type="molecule type" value="Genomic_DNA"/>
</dbReference>
<dbReference type="Gene3D" id="2.130.10.30">
    <property type="entry name" value="Regulator of chromosome condensation 1/beta-lactamase-inhibitor protein II"/>
    <property type="match status" value="2"/>
</dbReference>
<evidence type="ECO:0000313" key="3">
    <source>
        <dbReference type="EMBL" id="PPK51302.1"/>
    </source>
</evidence>
<dbReference type="PANTHER" id="PTHR45982">
    <property type="entry name" value="REGULATOR OF CHROMOSOME CONDENSATION"/>
    <property type="match status" value="1"/>
</dbReference>
<evidence type="ECO:0000313" key="5">
    <source>
        <dbReference type="Proteomes" id="UP000239648"/>
    </source>
</evidence>
<feature type="chain" id="PRO_5015393348" evidence="1">
    <location>
        <begin position="30"/>
        <end position="372"/>
    </location>
</feature>
<evidence type="ECO:0000256" key="1">
    <source>
        <dbReference type="SAM" id="SignalP"/>
    </source>
</evidence>